<protein>
    <submittedName>
        <fullName evidence="2">Uncharacterized protein</fullName>
    </submittedName>
</protein>
<reference evidence="2 3" key="1">
    <citation type="submission" date="2016-08" db="EMBL/GenBank/DDBJ databases">
        <title>Genomes of anaerobic fungi encode conserved fungal cellulosomes for biomass hydrolysis.</title>
        <authorList>
            <consortium name="DOE Joint Genome Institute"/>
            <person name="Haitjema C.H."/>
            <person name="Gilmore S.P."/>
            <person name="Henske J.K."/>
            <person name="Solomon K.V."/>
            <person name="De Groot R."/>
            <person name="Kuo A."/>
            <person name="Mondo S.J."/>
            <person name="Salamov A.A."/>
            <person name="Labutti K."/>
            <person name="Zhao Z."/>
            <person name="Chiniquy J."/>
            <person name="Barry K."/>
            <person name="Brewer H.M."/>
            <person name="Purvine S.O."/>
            <person name="Wright A.T."/>
            <person name="Boxma B."/>
            <person name="Van Alen T."/>
            <person name="Hackstein J.H."/>
            <person name="Baker S.E."/>
            <person name="Grigoriev I.V."/>
            <person name="O'Malley M.A."/>
        </authorList>
    </citation>
    <scope>NUCLEOTIDE SEQUENCE [LARGE SCALE GENOMIC DNA]</scope>
    <source>
        <strain evidence="3">finn</strain>
    </source>
</reference>
<sequence>MEKSEIINKKSIVFNTIIMMLTIWFQAIAKLFIFPNNIEFMIFRFISLYLIVVISVYLYSICKVSSNTL</sequence>
<organism evidence="2 3">
    <name type="scientific">Piromyces finnis</name>
    <dbReference type="NCBI Taxonomy" id="1754191"/>
    <lineage>
        <taxon>Eukaryota</taxon>
        <taxon>Fungi</taxon>
        <taxon>Fungi incertae sedis</taxon>
        <taxon>Chytridiomycota</taxon>
        <taxon>Chytridiomycota incertae sedis</taxon>
        <taxon>Neocallimastigomycetes</taxon>
        <taxon>Neocallimastigales</taxon>
        <taxon>Neocallimastigaceae</taxon>
        <taxon>Piromyces</taxon>
    </lineage>
</organism>
<reference evidence="2 3" key="2">
    <citation type="submission" date="2016-08" db="EMBL/GenBank/DDBJ databases">
        <title>Pervasive Adenine N6-methylation of Active Genes in Fungi.</title>
        <authorList>
            <consortium name="DOE Joint Genome Institute"/>
            <person name="Mondo S.J."/>
            <person name="Dannebaum R.O."/>
            <person name="Kuo R.C."/>
            <person name="Labutti K."/>
            <person name="Haridas S."/>
            <person name="Kuo A."/>
            <person name="Salamov A."/>
            <person name="Ahrendt S.R."/>
            <person name="Lipzen A."/>
            <person name="Sullivan W."/>
            <person name="Andreopoulos W.B."/>
            <person name="Clum A."/>
            <person name="Lindquist E."/>
            <person name="Daum C."/>
            <person name="Ramamoorthy G.K."/>
            <person name="Gryganskyi A."/>
            <person name="Culley D."/>
            <person name="Magnuson J.K."/>
            <person name="James T.Y."/>
            <person name="O'Malley M.A."/>
            <person name="Stajich J.E."/>
            <person name="Spatafora J.W."/>
            <person name="Visel A."/>
            <person name="Grigoriev I.V."/>
        </authorList>
    </citation>
    <scope>NUCLEOTIDE SEQUENCE [LARGE SCALE GENOMIC DNA]</scope>
    <source>
        <strain evidence="3">finn</strain>
    </source>
</reference>
<evidence type="ECO:0000256" key="1">
    <source>
        <dbReference type="SAM" id="Phobius"/>
    </source>
</evidence>
<proteinExistence type="predicted"/>
<feature type="transmembrane region" description="Helical" evidence="1">
    <location>
        <begin position="12"/>
        <end position="34"/>
    </location>
</feature>
<dbReference type="AlphaFoldDB" id="A0A1Y1V4K5"/>
<comment type="caution">
    <text evidence="2">The sequence shown here is derived from an EMBL/GenBank/DDBJ whole genome shotgun (WGS) entry which is preliminary data.</text>
</comment>
<gene>
    <name evidence="2" type="ORF">BCR36DRAFT_98207</name>
</gene>
<keyword evidence="1" id="KW-0472">Membrane</keyword>
<dbReference type="EMBL" id="MCFH01000032">
    <property type="protein sequence ID" value="ORX47132.1"/>
    <property type="molecule type" value="Genomic_DNA"/>
</dbReference>
<keyword evidence="1" id="KW-0812">Transmembrane</keyword>
<accession>A0A1Y1V4K5</accession>
<dbReference type="Proteomes" id="UP000193719">
    <property type="component" value="Unassembled WGS sequence"/>
</dbReference>
<evidence type="ECO:0000313" key="2">
    <source>
        <dbReference type="EMBL" id="ORX47132.1"/>
    </source>
</evidence>
<keyword evidence="1" id="KW-1133">Transmembrane helix</keyword>
<keyword evidence="3" id="KW-1185">Reference proteome</keyword>
<name>A0A1Y1V4K5_9FUNG</name>
<evidence type="ECO:0000313" key="3">
    <source>
        <dbReference type="Proteomes" id="UP000193719"/>
    </source>
</evidence>
<feature type="transmembrane region" description="Helical" evidence="1">
    <location>
        <begin position="40"/>
        <end position="59"/>
    </location>
</feature>